<gene>
    <name evidence="6" type="ordered locus">Calni_2041</name>
</gene>
<dbReference type="AlphaFoldDB" id="E4THS4"/>
<keyword evidence="7" id="KW-1185">Reference proteome</keyword>
<dbReference type="OrthoDB" id="9778513at2"/>
<dbReference type="InterPro" id="IPR008275">
    <property type="entry name" value="CoA_E_activase_dom"/>
</dbReference>
<dbReference type="Gene3D" id="3.30.420.40">
    <property type="match status" value="2"/>
</dbReference>
<keyword evidence="3" id="KW-0408">Iron</keyword>
<dbReference type="CDD" id="cd24109">
    <property type="entry name" value="ASKHA_NBD_YjiL-like"/>
    <property type="match status" value="1"/>
</dbReference>
<reference key="1">
    <citation type="submission" date="2010-11" db="EMBL/GenBank/DDBJ databases">
        <title>The complete genome of chromosome of Calditerrivibrio nitroreducens DSM 19672.</title>
        <authorList>
            <consortium name="US DOE Joint Genome Institute (JGI-PGF)"/>
            <person name="Lucas S."/>
            <person name="Copeland A."/>
            <person name="Lapidus A."/>
            <person name="Bruce D."/>
            <person name="Goodwin L."/>
            <person name="Pitluck S."/>
            <person name="Kyrpides N."/>
            <person name="Mavromatis K."/>
            <person name="Ivanova N."/>
            <person name="Mikhailova N."/>
            <person name="Zeytun A."/>
            <person name="Brettin T."/>
            <person name="Detter J.C."/>
            <person name="Tapia R."/>
            <person name="Han C."/>
            <person name="Land M."/>
            <person name="Hauser L."/>
            <person name="Markowitz V."/>
            <person name="Cheng J.-F."/>
            <person name="Hugenholtz P."/>
            <person name="Woyke T."/>
            <person name="Wu D."/>
            <person name="Spring S."/>
            <person name="Schroeder M."/>
            <person name="Brambilla E."/>
            <person name="Klenk H.-P."/>
            <person name="Eisen J.A."/>
        </authorList>
    </citation>
    <scope>NUCLEOTIDE SEQUENCE [LARGE SCALE GENOMIC DNA]</scope>
    <source>
        <strain>DSM 19672</strain>
    </source>
</reference>
<dbReference type="Pfam" id="PF01869">
    <property type="entry name" value="BcrAD_BadFG"/>
    <property type="match status" value="1"/>
</dbReference>
<dbReference type="SUPFAM" id="SSF53067">
    <property type="entry name" value="Actin-like ATPase domain"/>
    <property type="match status" value="1"/>
</dbReference>
<dbReference type="EMBL" id="CP002347">
    <property type="protein sequence ID" value="ADR19935.1"/>
    <property type="molecule type" value="Genomic_DNA"/>
</dbReference>
<dbReference type="NCBIfam" id="TIGR00241">
    <property type="entry name" value="CoA_E_activ"/>
    <property type="match status" value="1"/>
</dbReference>
<keyword evidence="4" id="KW-0411">Iron-sulfur</keyword>
<evidence type="ECO:0000313" key="7">
    <source>
        <dbReference type="Proteomes" id="UP000007039"/>
    </source>
</evidence>
<name>E4THS4_CALNY</name>
<keyword evidence="2" id="KW-0479">Metal-binding</keyword>
<dbReference type="RefSeq" id="WP_013452141.1">
    <property type="nucleotide sequence ID" value="NC_014758.1"/>
</dbReference>
<dbReference type="InterPro" id="IPR051805">
    <property type="entry name" value="Dehydratase_Activator_Redct"/>
</dbReference>
<dbReference type="PANTHER" id="PTHR32329:SF5">
    <property type="entry name" value="ACTIVATOR OF 2-HYDROXYACYL-COA DEHYDRATASE"/>
    <property type="match status" value="1"/>
</dbReference>
<evidence type="ECO:0000256" key="4">
    <source>
        <dbReference type="ARBA" id="ARBA00023014"/>
    </source>
</evidence>
<protein>
    <submittedName>
        <fullName evidence="6">CoA-substrate-specific enzyme activase</fullName>
    </submittedName>
</protein>
<dbReference type="KEGG" id="cni:Calni_2041"/>
<feature type="domain" description="ATPase BadF/BadG/BcrA/BcrD type" evidence="5">
    <location>
        <begin position="56"/>
        <end position="244"/>
    </location>
</feature>
<dbReference type="HOGENOM" id="CLU_066597_2_0_0"/>
<proteinExistence type="predicted"/>
<dbReference type="InterPro" id="IPR043129">
    <property type="entry name" value="ATPase_NBD"/>
</dbReference>
<dbReference type="GO" id="GO:0046872">
    <property type="term" value="F:metal ion binding"/>
    <property type="evidence" value="ECO:0007669"/>
    <property type="project" value="UniProtKB-KW"/>
</dbReference>
<evidence type="ECO:0000259" key="5">
    <source>
        <dbReference type="Pfam" id="PF01869"/>
    </source>
</evidence>
<dbReference type="eggNOG" id="COG1924">
    <property type="taxonomic scope" value="Bacteria"/>
</dbReference>
<evidence type="ECO:0000256" key="3">
    <source>
        <dbReference type="ARBA" id="ARBA00023004"/>
    </source>
</evidence>
<dbReference type="PANTHER" id="PTHR32329">
    <property type="entry name" value="BIFUNCTIONAL PROTEIN [INCLUDES 2-HYDROXYACYL-COA DEHYDRATASE (N-TER) AND ITS ACTIVATOR DOMAIN (C_TERM)-RELATED"/>
    <property type="match status" value="1"/>
</dbReference>
<comment type="cofactor">
    <cofactor evidence="1">
        <name>[4Fe-4S] cluster</name>
        <dbReference type="ChEBI" id="CHEBI:49883"/>
    </cofactor>
</comment>
<evidence type="ECO:0000313" key="6">
    <source>
        <dbReference type="EMBL" id="ADR19935.1"/>
    </source>
</evidence>
<accession>E4THS4</accession>
<evidence type="ECO:0000256" key="1">
    <source>
        <dbReference type="ARBA" id="ARBA00001966"/>
    </source>
</evidence>
<sequence>MYAGIDLGSRFVKIAILFDGKIEYKLYDTVEFYRKYVKRIDGELLIDPSFLPEMPERIVATGYGRNLLNFKNIEVISEIKAHYRGALEQIDLDNFVLIDIGGQDSKVIVVRDRYIEDFVMNDKCAASSGRFIETAADILKIPVDQFGRHYENPAKLSSTCSVFAESEIISKIAEGYSLESIAAGVNDSIARRILPLVKKYTKHSIYASGGVVRLSGVLHFLSIHLSKKVDVLKNPHYNGALGCLAYSVGQSLKAFHL</sequence>
<dbReference type="InterPro" id="IPR002731">
    <property type="entry name" value="ATPase_BadF"/>
</dbReference>
<organism evidence="6 7">
    <name type="scientific">Calditerrivibrio nitroreducens (strain DSM 19672 / NBRC 101217 / Yu37-1)</name>
    <dbReference type="NCBI Taxonomy" id="768670"/>
    <lineage>
        <taxon>Bacteria</taxon>
        <taxon>Pseudomonadati</taxon>
        <taxon>Deferribacterota</taxon>
        <taxon>Deferribacteres</taxon>
        <taxon>Deferribacterales</taxon>
        <taxon>Calditerrivibrionaceae</taxon>
    </lineage>
</organism>
<dbReference type="Proteomes" id="UP000007039">
    <property type="component" value="Chromosome"/>
</dbReference>
<dbReference type="GO" id="GO:0051536">
    <property type="term" value="F:iron-sulfur cluster binding"/>
    <property type="evidence" value="ECO:0007669"/>
    <property type="project" value="UniProtKB-KW"/>
</dbReference>
<dbReference type="STRING" id="768670.Calni_2041"/>
<evidence type="ECO:0000256" key="2">
    <source>
        <dbReference type="ARBA" id="ARBA00022723"/>
    </source>
</evidence>
<reference evidence="6 7" key="2">
    <citation type="journal article" date="2011" name="Stand. Genomic Sci.">
        <title>Complete genome sequence of Calditerrivibrio nitroreducens type strain (Yu37-1).</title>
        <authorList>
            <person name="Pitluck S."/>
            <person name="Sikorski J."/>
            <person name="Zeytun A."/>
            <person name="Lapidus A."/>
            <person name="Nolan M."/>
            <person name="Lucas S."/>
            <person name="Hammon N."/>
            <person name="Deshpande S."/>
            <person name="Cheng J.F."/>
            <person name="Tapia R."/>
            <person name="Han C."/>
            <person name="Goodwin L."/>
            <person name="Liolios K."/>
            <person name="Pagani I."/>
            <person name="Ivanova N."/>
            <person name="Mavromatis K."/>
            <person name="Pati A."/>
            <person name="Chen A."/>
            <person name="Palaniappan K."/>
            <person name="Hauser L."/>
            <person name="Chang Y.J."/>
            <person name="Jeffries C.D."/>
            <person name="Detter J.C."/>
            <person name="Brambilla E."/>
            <person name="Djao O.D."/>
            <person name="Rohde M."/>
            <person name="Spring S."/>
            <person name="Goker M."/>
            <person name="Woyke T."/>
            <person name="Bristow J."/>
            <person name="Eisen J.A."/>
            <person name="Markowitz V."/>
            <person name="Hugenholtz P."/>
            <person name="Kyrpides N.C."/>
            <person name="Klenk H.P."/>
            <person name="Land M."/>
        </authorList>
    </citation>
    <scope>NUCLEOTIDE SEQUENCE [LARGE SCALE GENOMIC DNA]</scope>
    <source>
        <strain evidence="7">DSM 19672 / NBRC 101217 / Yu37-1</strain>
    </source>
</reference>